<keyword evidence="3 7" id="KW-0479">Metal-binding</keyword>
<dbReference type="OrthoDB" id="4746309at2"/>
<evidence type="ECO:0000313" key="9">
    <source>
        <dbReference type="EMBL" id="PPK91987.1"/>
    </source>
</evidence>
<dbReference type="InterPro" id="IPR050196">
    <property type="entry name" value="Cytochrome_P450_Monoox"/>
</dbReference>
<evidence type="ECO:0000256" key="7">
    <source>
        <dbReference type="PIRSR" id="PIRSR602401-1"/>
    </source>
</evidence>
<feature type="binding site" description="axial binding residue" evidence="7">
    <location>
        <position position="384"/>
    </location>
    <ligand>
        <name>heme</name>
        <dbReference type="ChEBI" id="CHEBI:30413"/>
    </ligand>
    <ligandPart>
        <name>Fe</name>
        <dbReference type="ChEBI" id="CHEBI:18248"/>
    </ligandPart>
</feature>
<proteinExistence type="inferred from homology"/>
<evidence type="ECO:0000256" key="8">
    <source>
        <dbReference type="RuleBase" id="RU000461"/>
    </source>
</evidence>
<dbReference type="SUPFAM" id="SSF48264">
    <property type="entry name" value="Cytochrome P450"/>
    <property type="match status" value="1"/>
</dbReference>
<dbReference type="PANTHER" id="PTHR24291">
    <property type="entry name" value="CYTOCHROME P450 FAMILY 4"/>
    <property type="match status" value="1"/>
</dbReference>
<evidence type="ECO:0000313" key="10">
    <source>
        <dbReference type="Proteomes" id="UP000239485"/>
    </source>
</evidence>
<evidence type="ECO:0000256" key="5">
    <source>
        <dbReference type="ARBA" id="ARBA00023004"/>
    </source>
</evidence>
<comment type="cofactor">
    <cofactor evidence="7">
        <name>heme</name>
        <dbReference type="ChEBI" id="CHEBI:30413"/>
    </cofactor>
</comment>
<dbReference type="InterPro" id="IPR036396">
    <property type="entry name" value="Cyt_P450_sf"/>
</dbReference>
<dbReference type="Proteomes" id="UP000239485">
    <property type="component" value="Unassembled WGS sequence"/>
</dbReference>
<dbReference type="EMBL" id="PTJD01000018">
    <property type="protein sequence ID" value="PPK91987.1"/>
    <property type="molecule type" value="Genomic_DNA"/>
</dbReference>
<dbReference type="GO" id="GO:0005506">
    <property type="term" value="F:iron ion binding"/>
    <property type="evidence" value="ECO:0007669"/>
    <property type="project" value="InterPro"/>
</dbReference>
<dbReference type="PROSITE" id="PS00086">
    <property type="entry name" value="CYTOCHROME_P450"/>
    <property type="match status" value="1"/>
</dbReference>
<keyword evidence="6 8" id="KW-0503">Monooxygenase</keyword>
<dbReference type="Pfam" id="PF00067">
    <property type="entry name" value="p450"/>
    <property type="match status" value="1"/>
</dbReference>
<accession>A0A2S6ICR8</accession>
<gene>
    <name evidence="9" type="ORF">CLV92_11829</name>
</gene>
<dbReference type="InterPro" id="IPR017972">
    <property type="entry name" value="Cyt_P450_CS"/>
</dbReference>
<dbReference type="InterPro" id="IPR001128">
    <property type="entry name" value="Cyt_P450"/>
</dbReference>
<dbReference type="Gene3D" id="1.10.630.10">
    <property type="entry name" value="Cytochrome P450"/>
    <property type="match status" value="1"/>
</dbReference>
<dbReference type="AlphaFoldDB" id="A0A2S6ICR8"/>
<evidence type="ECO:0000256" key="2">
    <source>
        <dbReference type="ARBA" id="ARBA00022617"/>
    </source>
</evidence>
<keyword evidence="2 7" id="KW-0349">Heme</keyword>
<organism evidence="9 10">
    <name type="scientific">Kineococcus xinjiangensis</name>
    <dbReference type="NCBI Taxonomy" id="512762"/>
    <lineage>
        <taxon>Bacteria</taxon>
        <taxon>Bacillati</taxon>
        <taxon>Actinomycetota</taxon>
        <taxon>Actinomycetes</taxon>
        <taxon>Kineosporiales</taxon>
        <taxon>Kineosporiaceae</taxon>
        <taxon>Kineococcus</taxon>
    </lineage>
</organism>
<keyword evidence="10" id="KW-1185">Reference proteome</keyword>
<comment type="caution">
    <text evidence="9">The sequence shown here is derived from an EMBL/GenBank/DDBJ whole genome shotgun (WGS) entry which is preliminary data.</text>
</comment>
<evidence type="ECO:0000256" key="3">
    <source>
        <dbReference type="ARBA" id="ARBA00022723"/>
    </source>
</evidence>
<keyword evidence="5 7" id="KW-0408">Iron</keyword>
<evidence type="ECO:0000256" key="4">
    <source>
        <dbReference type="ARBA" id="ARBA00023002"/>
    </source>
</evidence>
<dbReference type="PRINTS" id="PR00385">
    <property type="entry name" value="P450"/>
</dbReference>
<name>A0A2S6ICR8_9ACTN</name>
<reference evidence="9 10" key="1">
    <citation type="submission" date="2018-02" db="EMBL/GenBank/DDBJ databases">
        <title>Genomic Encyclopedia of Archaeal and Bacterial Type Strains, Phase II (KMG-II): from individual species to whole genera.</title>
        <authorList>
            <person name="Goeker M."/>
        </authorList>
    </citation>
    <scope>NUCLEOTIDE SEQUENCE [LARGE SCALE GENOMIC DNA]</scope>
    <source>
        <strain evidence="9 10">DSM 22857</strain>
    </source>
</reference>
<dbReference type="InterPro" id="IPR002401">
    <property type="entry name" value="Cyt_P450_E_grp-I"/>
</dbReference>
<dbReference type="PANTHER" id="PTHR24291:SF50">
    <property type="entry name" value="BIFUNCTIONAL ALBAFLAVENONE MONOOXYGENASE_TERPENE SYNTHASE"/>
    <property type="match status" value="1"/>
</dbReference>
<sequence>MDGPTPWEMVRAVPAIRRSAVGFLTAVARRHGDLVAFPLPRTPVLLVNDPEGVRRVLVDNARSYGKATVQYRALAAVTGQGLLTSDGPTWRSHRRTVQPAFHHGRLDAVATQAVAAAARLRAQWRQAPGGEVDVSGGLFRAALEVVGHVLADEDLGPVARRLVDAVDVALAAVVAGAQSPLPGSWPTPGRRRLRRAVAEVDEVCDLLVRTRRARGVGEADADVLGLLLAAGLPQQQVRDELVTFVVAGHETVASALTWTLHLLARHPQAQQRLHAELDAVLGAPGGQREPGWDDLGALRWTRAVLEESLRLYPPAWVITRTALAEDEVAGVRVPAGTLVIVCTWALHRHPGVWEAPEEFRPERFLQQERRPGAYVPFGAGPRLCIGRELSLVEGVLLLAALLREQQVLPGSGPAPEVESLVTLRPRGGMRLRVRQRTMP</sequence>
<comment type="similarity">
    <text evidence="1 8">Belongs to the cytochrome P450 family.</text>
</comment>
<evidence type="ECO:0000256" key="6">
    <source>
        <dbReference type="ARBA" id="ARBA00023033"/>
    </source>
</evidence>
<keyword evidence="4 8" id="KW-0560">Oxidoreductase</keyword>
<dbReference type="GO" id="GO:0016705">
    <property type="term" value="F:oxidoreductase activity, acting on paired donors, with incorporation or reduction of molecular oxygen"/>
    <property type="evidence" value="ECO:0007669"/>
    <property type="project" value="InterPro"/>
</dbReference>
<protein>
    <submittedName>
        <fullName evidence="9">Cytochrome P450</fullName>
    </submittedName>
</protein>
<dbReference type="GO" id="GO:0020037">
    <property type="term" value="F:heme binding"/>
    <property type="evidence" value="ECO:0007669"/>
    <property type="project" value="InterPro"/>
</dbReference>
<dbReference type="RefSeq" id="WP_146099663.1">
    <property type="nucleotide sequence ID" value="NZ_PTJD01000018.1"/>
</dbReference>
<dbReference type="GO" id="GO:0004497">
    <property type="term" value="F:monooxygenase activity"/>
    <property type="evidence" value="ECO:0007669"/>
    <property type="project" value="UniProtKB-KW"/>
</dbReference>
<dbReference type="PRINTS" id="PR00463">
    <property type="entry name" value="EP450I"/>
</dbReference>
<evidence type="ECO:0000256" key="1">
    <source>
        <dbReference type="ARBA" id="ARBA00010617"/>
    </source>
</evidence>